<proteinExistence type="predicted"/>
<dbReference type="RefSeq" id="WP_315626315.1">
    <property type="nucleotide sequence ID" value="NZ_JAUHMF010000010.1"/>
</dbReference>
<keyword evidence="1" id="KW-0614">Plasmid</keyword>
<keyword evidence="2" id="KW-1185">Reference proteome</keyword>
<evidence type="ECO:0000313" key="1">
    <source>
        <dbReference type="EMBL" id="MDT8899532.1"/>
    </source>
</evidence>
<sequence>MSQRMFTARDFIVATYRRDGRWWVEVQLPCDDNGYLPPFLAQSEERILGQSLFGGSWGTPIGLKRYLRKDFDTQDEAQQTADHILDILGALLEAGRRAGRVVD</sequence>
<geneLocation type="plasmid" evidence="1">
    <name>p4228-RoL</name>
</geneLocation>
<reference evidence="1 2" key="1">
    <citation type="submission" date="2023-07" db="EMBL/GenBank/DDBJ databases">
        <title>Novel species of Thermanaerothrix with wide hydrolytic capabilities.</title>
        <authorList>
            <person name="Zayulina K.S."/>
            <person name="Podosokorskaya O.A."/>
            <person name="Elcheninov A.G."/>
        </authorList>
    </citation>
    <scope>NUCLEOTIDE SEQUENCE [LARGE SCALE GENOMIC DNA]</scope>
    <source>
        <strain evidence="1 2">4228-RoL</strain>
        <plasmid evidence="1">p4228-RoL</plasmid>
    </source>
</reference>
<protein>
    <submittedName>
        <fullName evidence="1">Uncharacterized protein</fullName>
    </submittedName>
</protein>
<dbReference type="Proteomes" id="UP001254165">
    <property type="component" value="Unassembled WGS sequence"/>
</dbReference>
<accession>A0ABU3NRS8</accession>
<organism evidence="1 2">
    <name type="scientific">Thermanaerothrix solaris</name>
    <dbReference type="NCBI Taxonomy" id="3058434"/>
    <lineage>
        <taxon>Bacteria</taxon>
        <taxon>Bacillati</taxon>
        <taxon>Chloroflexota</taxon>
        <taxon>Anaerolineae</taxon>
        <taxon>Anaerolineales</taxon>
        <taxon>Anaerolineaceae</taxon>
        <taxon>Thermanaerothrix</taxon>
    </lineage>
</organism>
<name>A0ABU3NRS8_9CHLR</name>
<gene>
    <name evidence="1" type="ORF">QYE77_14805</name>
</gene>
<dbReference type="EMBL" id="JAUHMF010000010">
    <property type="protein sequence ID" value="MDT8899532.1"/>
    <property type="molecule type" value="Genomic_DNA"/>
</dbReference>
<evidence type="ECO:0000313" key="2">
    <source>
        <dbReference type="Proteomes" id="UP001254165"/>
    </source>
</evidence>
<comment type="caution">
    <text evidence="1">The sequence shown here is derived from an EMBL/GenBank/DDBJ whole genome shotgun (WGS) entry which is preliminary data.</text>
</comment>